<evidence type="ECO:0000256" key="14">
    <source>
        <dbReference type="ARBA" id="ARBA00042865"/>
    </source>
</evidence>
<keyword evidence="7" id="KW-0256">Endoplasmic reticulum</keyword>
<dbReference type="InterPro" id="IPR003406">
    <property type="entry name" value="Glyco_trans_14"/>
</dbReference>
<accession>A0AAX3R0B7</accession>
<evidence type="ECO:0000256" key="8">
    <source>
        <dbReference type="ARBA" id="ARBA00022968"/>
    </source>
</evidence>
<dbReference type="GO" id="GO:0046872">
    <property type="term" value="F:metal ion binding"/>
    <property type="evidence" value="ECO:0007669"/>
    <property type="project" value="UniProtKB-KW"/>
</dbReference>
<reference evidence="15" key="1">
    <citation type="submission" date="2023-03" db="EMBL/GenBank/DDBJ databases">
        <title>Parabacteroides distasonis, a bacteria resistant against UC.</title>
        <authorList>
            <person name="Dai W."/>
        </authorList>
    </citation>
    <scope>NUCLEOTIDE SEQUENCE</scope>
    <source>
        <strain evidence="15">F1-28</strain>
    </source>
</reference>
<evidence type="ECO:0000256" key="10">
    <source>
        <dbReference type="ARBA" id="ARBA00023034"/>
    </source>
</evidence>
<comment type="subcellular location">
    <subcellularLocation>
        <location evidence="2">Endoplasmic reticulum membrane</location>
        <topology evidence="2">Single-pass type II membrane protein</topology>
    </subcellularLocation>
    <subcellularLocation>
        <location evidence="1">Golgi apparatus membrane</location>
        <topology evidence="1">Single-pass type II membrane protein</topology>
    </subcellularLocation>
</comment>
<dbReference type="Pfam" id="PF02485">
    <property type="entry name" value="Branch"/>
    <property type="match status" value="1"/>
</dbReference>
<dbReference type="RefSeq" id="WP_276507723.1">
    <property type="nucleotide sequence ID" value="NZ_CP120353.1"/>
</dbReference>
<dbReference type="PANTHER" id="PTHR46025:SF3">
    <property type="entry name" value="XYLOSYLTRANSFERASE OXT"/>
    <property type="match status" value="1"/>
</dbReference>
<dbReference type="GO" id="GO:0015012">
    <property type="term" value="P:heparan sulfate proteoglycan biosynthetic process"/>
    <property type="evidence" value="ECO:0007669"/>
    <property type="project" value="TreeGrafter"/>
</dbReference>
<protein>
    <recommendedName>
        <fullName evidence="14">Peptide O-xylosyltransferase</fullName>
    </recommendedName>
</protein>
<dbReference type="GO" id="GO:0030158">
    <property type="term" value="F:protein xylosyltransferase activity"/>
    <property type="evidence" value="ECO:0007669"/>
    <property type="project" value="InterPro"/>
</dbReference>
<evidence type="ECO:0000256" key="13">
    <source>
        <dbReference type="ARBA" id="ARBA00023180"/>
    </source>
</evidence>
<evidence type="ECO:0000256" key="9">
    <source>
        <dbReference type="ARBA" id="ARBA00022989"/>
    </source>
</evidence>
<organism evidence="15 16">
    <name type="scientific">Parabacteroides distasonis</name>
    <dbReference type="NCBI Taxonomy" id="823"/>
    <lineage>
        <taxon>Bacteria</taxon>
        <taxon>Pseudomonadati</taxon>
        <taxon>Bacteroidota</taxon>
        <taxon>Bacteroidia</taxon>
        <taxon>Bacteroidales</taxon>
        <taxon>Tannerellaceae</taxon>
        <taxon>Parabacteroides</taxon>
    </lineage>
</organism>
<dbReference type="EMBL" id="CP120353">
    <property type="protein sequence ID" value="WET66066.1"/>
    <property type="molecule type" value="Genomic_DNA"/>
</dbReference>
<gene>
    <name evidence="15" type="ORF">P2T59_08775</name>
</gene>
<dbReference type="GO" id="GO:0016020">
    <property type="term" value="C:membrane"/>
    <property type="evidence" value="ECO:0007669"/>
    <property type="project" value="InterPro"/>
</dbReference>
<evidence type="ECO:0000256" key="3">
    <source>
        <dbReference type="ARBA" id="ARBA00022676"/>
    </source>
</evidence>
<dbReference type="InterPro" id="IPR043538">
    <property type="entry name" value="XYLT"/>
</dbReference>
<evidence type="ECO:0000256" key="4">
    <source>
        <dbReference type="ARBA" id="ARBA00022679"/>
    </source>
</evidence>
<keyword evidence="9" id="KW-1133">Transmembrane helix</keyword>
<keyword evidence="4" id="KW-0808">Transferase</keyword>
<keyword evidence="10" id="KW-0333">Golgi apparatus</keyword>
<evidence type="ECO:0000256" key="7">
    <source>
        <dbReference type="ARBA" id="ARBA00022824"/>
    </source>
</evidence>
<evidence type="ECO:0000313" key="15">
    <source>
        <dbReference type="EMBL" id="WET66066.1"/>
    </source>
</evidence>
<name>A0AAX3R0B7_PARDI</name>
<keyword evidence="13" id="KW-0325">Glycoprotein</keyword>
<proteinExistence type="predicted"/>
<dbReference type="Proteomes" id="UP001221009">
    <property type="component" value="Chromosome"/>
</dbReference>
<evidence type="ECO:0000256" key="6">
    <source>
        <dbReference type="ARBA" id="ARBA00022723"/>
    </source>
</evidence>
<evidence type="ECO:0000256" key="12">
    <source>
        <dbReference type="ARBA" id="ARBA00023157"/>
    </source>
</evidence>
<evidence type="ECO:0000256" key="2">
    <source>
        <dbReference type="ARBA" id="ARBA00004648"/>
    </source>
</evidence>
<sequence length="196" mass="23333">MIKKANYPPIELKYLNIHVFKKVDVGWGEDSQIECEMFLFNEAYKKGPFDYYHLLSGVDLPLKSNDYIHDFFDQNKGKEFVGIMDEQSCFICYKRVCYYYFFVRYERRKWGRFIVWLNKISVKFQKMVGINRNKDVICFAIPIVRMRCLFKHYCIILDLRTVYIFPKKQGNIICVCVKLIGIGAIHISGIMEILNI</sequence>
<evidence type="ECO:0000256" key="1">
    <source>
        <dbReference type="ARBA" id="ARBA00004323"/>
    </source>
</evidence>
<keyword evidence="6" id="KW-0479">Metal-binding</keyword>
<evidence type="ECO:0000313" key="16">
    <source>
        <dbReference type="Proteomes" id="UP001221009"/>
    </source>
</evidence>
<keyword evidence="3" id="KW-0328">Glycosyltransferase</keyword>
<dbReference type="GO" id="GO:0050650">
    <property type="term" value="P:chondroitin sulfate proteoglycan biosynthetic process"/>
    <property type="evidence" value="ECO:0007669"/>
    <property type="project" value="TreeGrafter"/>
</dbReference>
<keyword evidence="5" id="KW-0812">Transmembrane</keyword>
<dbReference type="AlphaFoldDB" id="A0AAX3R0B7"/>
<dbReference type="PANTHER" id="PTHR46025">
    <property type="entry name" value="XYLOSYLTRANSFERASE OXT"/>
    <property type="match status" value="1"/>
</dbReference>
<keyword evidence="11" id="KW-0472">Membrane</keyword>
<keyword evidence="12" id="KW-1015">Disulfide bond</keyword>
<keyword evidence="8" id="KW-0735">Signal-anchor</keyword>
<evidence type="ECO:0000256" key="5">
    <source>
        <dbReference type="ARBA" id="ARBA00022692"/>
    </source>
</evidence>
<evidence type="ECO:0000256" key="11">
    <source>
        <dbReference type="ARBA" id="ARBA00023136"/>
    </source>
</evidence>